<protein>
    <recommendedName>
        <fullName evidence="4">Peptidase M23 domain-containing protein</fullName>
    </recommendedName>
</protein>
<proteinExistence type="predicted"/>
<name>A0ABV9PRF8_9ACTN</name>
<dbReference type="Proteomes" id="UP001595836">
    <property type="component" value="Unassembled WGS sequence"/>
</dbReference>
<dbReference type="RefSeq" id="WP_380059623.1">
    <property type="nucleotide sequence ID" value="NZ_JBHSHP010000024.1"/>
</dbReference>
<dbReference type="EMBL" id="JBHSHP010000024">
    <property type="protein sequence ID" value="MFC4755377.1"/>
    <property type="molecule type" value="Genomic_DNA"/>
</dbReference>
<sequence>MADPDLAGDRSVRVTVGGRQDDPGSQYVTVRTAGSVRAAGQLVAFLAGEDDNIGAGGRHIHF</sequence>
<feature type="region of interest" description="Disordered" evidence="1">
    <location>
        <begin position="1"/>
        <end position="26"/>
    </location>
</feature>
<evidence type="ECO:0000313" key="2">
    <source>
        <dbReference type="EMBL" id="MFC4755377.1"/>
    </source>
</evidence>
<evidence type="ECO:0008006" key="4">
    <source>
        <dbReference type="Google" id="ProtNLM"/>
    </source>
</evidence>
<accession>A0ABV9PRF8</accession>
<keyword evidence="3" id="KW-1185">Reference proteome</keyword>
<evidence type="ECO:0000256" key="1">
    <source>
        <dbReference type="SAM" id="MobiDB-lite"/>
    </source>
</evidence>
<reference evidence="3" key="1">
    <citation type="journal article" date="2019" name="Int. J. Syst. Evol. Microbiol.">
        <title>The Global Catalogue of Microorganisms (GCM) 10K type strain sequencing project: providing services to taxonomists for standard genome sequencing and annotation.</title>
        <authorList>
            <consortium name="The Broad Institute Genomics Platform"/>
            <consortium name="The Broad Institute Genome Sequencing Center for Infectious Disease"/>
            <person name="Wu L."/>
            <person name="Ma J."/>
        </authorList>
    </citation>
    <scope>NUCLEOTIDE SEQUENCE [LARGE SCALE GENOMIC DNA]</scope>
    <source>
        <strain evidence="3">JCM 11882</strain>
    </source>
</reference>
<evidence type="ECO:0000313" key="3">
    <source>
        <dbReference type="Proteomes" id="UP001595836"/>
    </source>
</evidence>
<gene>
    <name evidence="2" type="ORF">ACFO7U_11395</name>
</gene>
<organism evidence="2 3">
    <name type="scientific">Dietzia aurantiaca</name>
    <dbReference type="NCBI Taxonomy" id="983873"/>
    <lineage>
        <taxon>Bacteria</taxon>
        <taxon>Bacillati</taxon>
        <taxon>Actinomycetota</taxon>
        <taxon>Actinomycetes</taxon>
        <taxon>Mycobacteriales</taxon>
        <taxon>Dietziaceae</taxon>
        <taxon>Dietzia</taxon>
    </lineage>
</organism>
<feature type="non-terminal residue" evidence="2">
    <location>
        <position position="62"/>
    </location>
</feature>
<comment type="caution">
    <text evidence="2">The sequence shown here is derived from an EMBL/GenBank/DDBJ whole genome shotgun (WGS) entry which is preliminary data.</text>
</comment>